<protein>
    <submittedName>
        <fullName evidence="7">Major facilitator superfamily domain-containing 8-like</fullName>
    </submittedName>
</protein>
<dbReference type="AlphaFoldDB" id="A0A7D9E639"/>
<evidence type="ECO:0000256" key="4">
    <source>
        <dbReference type="ARBA" id="ARBA00023136"/>
    </source>
</evidence>
<keyword evidence="4 6" id="KW-0472">Membrane</keyword>
<proteinExistence type="predicted"/>
<dbReference type="EMBL" id="CACRXK020003617">
    <property type="protein sequence ID" value="CAB3999573.1"/>
    <property type="molecule type" value="Genomic_DNA"/>
</dbReference>
<dbReference type="InterPro" id="IPR011701">
    <property type="entry name" value="MFS"/>
</dbReference>
<dbReference type="OrthoDB" id="370281at2759"/>
<evidence type="ECO:0000256" key="5">
    <source>
        <dbReference type="SAM" id="MobiDB-lite"/>
    </source>
</evidence>
<sequence>MKNLTFSQKRCLTVFAFCVRMFFAGTDQAVIFPSIWRYLQMFHADYWYLGLVLSAYYTVGIASAILVGRLADGNMNLRFSGFVWNLAEIIGNTIYSLHFNMYLPLLGRMVAGFGEGYASAIWAELARITTEEERTRYFALLKVSFFLGVVLGPALNVFLKEFDFYIGNWHIDFRTSPGFFMALMWTLATGIMFVFVYDLSDEMRKERGYEPVSDSLSEERFSKKEQLREAYSMESSEDKHGDMTSSPFTNNDVV</sequence>
<dbReference type="PANTHER" id="PTHR23510:SF16">
    <property type="entry name" value="MAJOR FACILITATOR SUPERFAMILY (MFS) PROFILE DOMAIN-CONTAINING PROTEIN"/>
    <property type="match status" value="1"/>
</dbReference>
<evidence type="ECO:0000256" key="1">
    <source>
        <dbReference type="ARBA" id="ARBA00004141"/>
    </source>
</evidence>
<dbReference type="Pfam" id="PF07690">
    <property type="entry name" value="MFS_1"/>
    <property type="match status" value="1"/>
</dbReference>
<evidence type="ECO:0000256" key="6">
    <source>
        <dbReference type="SAM" id="Phobius"/>
    </source>
</evidence>
<feature type="transmembrane region" description="Helical" evidence="6">
    <location>
        <begin position="48"/>
        <end position="67"/>
    </location>
</feature>
<accession>A0A7D9E639</accession>
<comment type="caution">
    <text evidence="7">The sequence shown here is derived from an EMBL/GenBank/DDBJ whole genome shotgun (WGS) entry which is preliminary data.</text>
</comment>
<feature type="compositionally biased region" description="Polar residues" evidence="5">
    <location>
        <begin position="243"/>
        <end position="254"/>
    </location>
</feature>
<dbReference type="InterPro" id="IPR001958">
    <property type="entry name" value="Tet-R_TetA/multi-R_MdtG-like"/>
</dbReference>
<gene>
    <name evidence="7" type="ORF">PACLA_8A022167</name>
</gene>
<dbReference type="SUPFAM" id="SSF103473">
    <property type="entry name" value="MFS general substrate transporter"/>
    <property type="match status" value="1"/>
</dbReference>
<name>A0A7D9E639_PARCT</name>
<evidence type="ECO:0000313" key="8">
    <source>
        <dbReference type="Proteomes" id="UP001152795"/>
    </source>
</evidence>
<dbReference type="PANTHER" id="PTHR23510">
    <property type="entry name" value="INNER MEMBRANE TRANSPORT PROTEIN YAJR"/>
    <property type="match status" value="1"/>
</dbReference>
<dbReference type="Proteomes" id="UP001152795">
    <property type="component" value="Unassembled WGS sequence"/>
</dbReference>
<evidence type="ECO:0000313" key="7">
    <source>
        <dbReference type="EMBL" id="CAB3999573.1"/>
    </source>
</evidence>
<feature type="transmembrane region" description="Helical" evidence="6">
    <location>
        <begin position="137"/>
        <end position="159"/>
    </location>
</feature>
<evidence type="ECO:0000256" key="3">
    <source>
        <dbReference type="ARBA" id="ARBA00022989"/>
    </source>
</evidence>
<comment type="subcellular location">
    <subcellularLocation>
        <location evidence="1">Membrane</location>
        <topology evidence="1">Multi-pass membrane protein</topology>
    </subcellularLocation>
</comment>
<keyword evidence="3 6" id="KW-1133">Transmembrane helix</keyword>
<feature type="transmembrane region" description="Helical" evidence="6">
    <location>
        <begin position="179"/>
        <end position="197"/>
    </location>
</feature>
<reference evidence="7" key="1">
    <citation type="submission" date="2020-04" db="EMBL/GenBank/DDBJ databases">
        <authorList>
            <person name="Alioto T."/>
            <person name="Alioto T."/>
            <person name="Gomez Garrido J."/>
        </authorList>
    </citation>
    <scope>NUCLEOTIDE SEQUENCE</scope>
    <source>
        <strain evidence="7">A484AB</strain>
    </source>
</reference>
<dbReference type="InterPro" id="IPR051068">
    <property type="entry name" value="MFS_Domain-Containing_Protein"/>
</dbReference>
<keyword evidence="2 6" id="KW-0812">Transmembrane</keyword>
<dbReference type="PROSITE" id="PS50850">
    <property type="entry name" value="MFS"/>
    <property type="match status" value="1"/>
</dbReference>
<keyword evidence="8" id="KW-1185">Reference proteome</keyword>
<dbReference type="InterPro" id="IPR036259">
    <property type="entry name" value="MFS_trans_sf"/>
</dbReference>
<feature type="compositionally biased region" description="Basic and acidic residues" evidence="5">
    <location>
        <begin position="217"/>
        <end position="228"/>
    </location>
</feature>
<dbReference type="PRINTS" id="PR01035">
    <property type="entry name" value="TCRTETA"/>
</dbReference>
<dbReference type="GO" id="GO:0016020">
    <property type="term" value="C:membrane"/>
    <property type="evidence" value="ECO:0007669"/>
    <property type="project" value="UniProtKB-SubCell"/>
</dbReference>
<dbReference type="Gene3D" id="1.20.1250.20">
    <property type="entry name" value="MFS general substrate transporter like domains"/>
    <property type="match status" value="1"/>
</dbReference>
<feature type="region of interest" description="Disordered" evidence="5">
    <location>
        <begin position="215"/>
        <end position="254"/>
    </location>
</feature>
<dbReference type="GO" id="GO:0022857">
    <property type="term" value="F:transmembrane transporter activity"/>
    <property type="evidence" value="ECO:0007669"/>
    <property type="project" value="InterPro"/>
</dbReference>
<organism evidence="7 8">
    <name type="scientific">Paramuricea clavata</name>
    <name type="common">Red gorgonian</name>
    <name type="synonym">Violescent sea-whip</name>
    <dbReference type="NCBI Taxonomy" id="317549"/>
    <lineage>
        <taxon>Eukaryota</taxon>
        <taxon>Metazoa</taxon>
        <taxon>Cnidaria</taxon>
        <taxon>Anthozoa</taxon>
        <taxon>Octocorallia</taxon>
        <taxon>Malacalcyonacea</taxon>
        <taxon>Plexauridae</taxon>
        <taxon>Paramuricea</taxon>
    </lineage>
</organism>
<dbReference type="InterPro" id="IPR020846">
    <property type="entry name" value="MFS_dom"/>
</dbReference>
<evidence type="ECO:0000256" key="2">
    <source>
        <dbReference type="ARBA" id="ARBA00022692"/>
    </source>
</evidence>